<sequence>RIDYRDGKSRTVFSYQEYFQGYTGVVHGGMVGAVLDEMCVYAAASLGYVTVTGELTVRYKKPVKVETEYIAEGYVEEVKGKLVLAGARLVDGEGEIYAYAKAKLVIVKKGAL</sequence>
<dbReference type="EC" id="3.1.2.2" evidence="16"/>
<comment type="similarity">
    <text evidence="15">Belongs to the THEM4/THEM5 thioesterase family.</text>
</comment>
<evidence type="ECO:0000313" key="25">
    <source>
        <dbReference type="EMBL" id="HDI82258.1"/>
    </source>
</evidence>
<evidence type="ECO:0000256" key="21">
    <source>
        <dbReference type="ARBA" id="ARBA00047969"/>
    </source>
</evidence>
<dbReference type="InterPro" id="IPR029069">
    <property type="entry name" value="HotDog_dom_sf"/>
</dbReference>
<feature type="non-terminal residue" evidence="25">
    <location>
        <position position="1"/>
    </location>
</feature>
<keyword evidence="11" id="KW-0472">Membrane</keyword>
<keyword evidence="4" id="KW-1003">Cell membrane</keyword>
<proteinExistence type="inferred from homology"/>
<organism evidence="25">
    <name type="scientific">candidate division WOR-3 bacterium</name>
    <dbReference type="NCBI Taxonomy" id="2052148"/>
    <lineage>
        <taxon>Bacteria</taxon>
        <taxon>Bacteria division WOR-3</taxon>
    </lineage>
</organism>
<dbReference type="CDD" id="cd03443">
    <property type="entry name" value="PaaI_thioesterase"/>
    <property type="match status" value="1"/>
</dbReference>
<evidence type="ECO:0000256" key="9">
    <source>
        <dbReference type="ARBA" id="ARBA00022946"/>
    </source>
</evidence>
<comment type="catalytic activity">
    <reaction evidence="22">
        <text>dodecanoyl-CoA + H2O = dodecanoate + CoA + H(+)</text>
        <dbReference type="Rhea" id="RHEA:30135"/>
        <dbReference type="ChEBI" id="CHEBI:15377"/>
        <dbReference type="ChEBI" id="CHEBI:15378"/>
        <dbReference type="ChEBI" id="CHEBI:18262"/>
        <dbReference type="ChEBI" id="CHEBI:57287"/>
        <dbReference type="ChEBI" id="CHEBI:57375"/>
    </reaction>
    <physiologicalReaction direction="left-to-right" evidence="22">
        <dbReference type="Rhea" id="RHEA:30136"/>
    </physiologicalReaction>
</comment>
<evidence type="ECO:0000256" key="12">
    <source>
        <dbReference type="ARBA" id="ARBA00023273"/>
    </source>
</evidence>
<protein>
    <recommendedName>
        <fullName evidence="17">Acyl-coenzyme A thioesterase THEM4</fullName>
        <ecNumber evidence="16">3.1.2.2</ecNumber>
    </recommendedName>
    <alternativeName>
        <fullName evidence="18">Thioesterase superfamily member 4</fullName>
    </alternativeName>
</protein>
<evidence type="ECO:0000256" key="14">
    <source>
        <dbReference type="ARBA" id="ARBA00037002"/>
    </source>
</evidence>
<keyword evidence="5" id="KW-0963">Cytoplasm</keyword>
<dbReference type="Pfam" id="PF03061">
    <property type="entry name" value="4HBT"/>
    <property type="match status" value="1"/>
</dbReference>
<comment type="catalytic activity">
    <reaction evidence="14">
        <text>(9Z)-octadecenoyl-CoA + H2O = (9Z)-octadecenoate + CoA + H(+)</text>
        <dbReference type="Rhea" id="RHEA:40139"/>
        <dbReference type="ChEBI" id="CHEBI:15377"/>
        <dbReference type="ChEBI" id="CHEBI:15378"/>
        <dbReference type="ChEBI" id="CHEBI:30823"/>
        <dbReference type="ChEBI" id="CHEBI:57287"/>
        <dbReference type="ChEBI" id="CHEBI:57387"/>
    </reaction>
    <physiologicalReaction direction="left-to-right" evidence="14">
        <dbReference type="Rhea" id="RHEA:40140"/>
    </physiologicalReaction>
</comment>
<gene>
    <name evidence="25" type="ORF">ENF18_00520</name>
</gene>
<dbReference type="GO" id="GO:0005737">
    <property type="term" value="C:cytoplasm"/>
    <property type="evidence" value="ECO:0007669"/>
    <property type="project" value="UniProtKB-SubCell"/>
</dbReference>
<reference evidence="25" key="1">
    <citation type="journal article" date="2020" name="mSystems">
        <title>Genome- and Community-Level Interaction Insights into Carbon Utilization and Element Cycling Functions of Hydrothermarchaeota in Hydrothermal Sediment.</title>
        <authorList>
            <person name="Zhou Z."/>
            <person name="Liu Y."/>
            <person name="Xu W."/>
            <person name="Pan J."/>
            <person name="Luo Z.H."/>
            <person name="Li M."/>
        </authorList>
    </citation>
    <scope>NUCLEOTIDE SEQUENCE [LARGE SCALE GENOMIC DNA]</scope>
    <source>
        <strain evidence="25">HyVt-102</strain>
    </source>
</reference>
<dbReference type="EMBL" id="DQWE01000025">
    <property type="protein sequence ID" value="HDI82258.1"/>
    <property type="molecule type" value="Genomic_DNA"/>
</dbReference>
<keyword evidence="7" id="KW-0378">Hydrolase</keyword>
<dbReference type="InterPro" id="IPR006683">
    <property type="entry name" value="Thioestr_dom"/>
</dbReference>
<evidence type="ECO:0000256" key="2">
    <source>
        <dbReference type="ARBA" id="ARBA00004496"/>
    </source>
</evidence>
<evidence type="ECO:0000259" key="24">
    <source>
        <dbReference type="Pfam" id="PF03061"/>
    </source>
</evidence>
<feature type="domain" description="Thioesterase" evidence="24">
    <location>
        <begin position="24"/>
        <end position="95"/>
    </location>
</feature>
<evidence type="ECO:0000256" key="10">
    <source>
        <dbReference type="ARBA" id="ARBA00023098"/>
    </source>
</evidence>
<dbReference type="PANTHER" id="PTHR12418">
    <property type="entry name" value="ACYL-COENZYME A THIOESTERASE THEM4"/>
    <property type="match status" value="1"/>
</dbReference>
<dbReference type="InterPro" id="IPR052365">
    <property type="entry name" value="THEM4/THEM5_acyl-CoA_thioest"/>
</dbReference>
<comment type="catalytic activity">
    <reaction evidence="19">
        <text>octanoyl-CoA + H2O = octanoate + CoA + H(+)</text>
        <dbReference type="Rhea" id="RHEA:30143"/>
        <dbReference type="ChEBI" id="CHEBI:15377"/>
        <dbReference type="ChEBI" id="CHEBI:15378"/>
        <dbReference type="ChEBI" id="CHEBI:25646"/>
        <dbReference type="ChEBI" id="CHEBI:57287"/>
        <dbReference type="ChEBI" id="CHEBI:57386"/>
    </reaction>
    <physiologicalReaction direction="left-to-right" evidence="19">
        <dbReference type="Rhea" id="RHEA:30144"/>
    </physiologicalReaction>
</comment>
<dbReference type="SUPFAM" id="SSF54637">
    <property type="entry name" value="Thioesterase/thiol ester dehydrase-isomerase"/>
    <property type="match status" value="1"/>
</dbReference>
<comment type="caution">
    <text evidence="25">The sequence shown here is derived from an EMBL/GenBank/DDBJ whole genome shotgun (WGS) entry which is preliminary data.</text>
</comment>
<evidence type="ECO:0000256" key="15">
    <source>
        <dbReference type="ARBA" id="ARBA00038456"/>
    </source>
</evidence>
<keyword evidence="9" id="KW-0809">Transit peptide</keyword>
<keyword evidence="8" id="KW-0276">Fatty acid metabolism</keyword>
<dbReference type="GO" id="GO:0006631">
    <property type="term" value="P:fatty acid metabolic process"/>
    <property type="evidence" value="ECO:0007669"/>
    <property type="project" value="UniProtKB-KW"/>
</dbReference>
<comment type="catalytic activity">
    <reaction evidence="21">
        <text>decanoyl-CoA + H2O = decanoate + CoA + H(+)</text>
        <dbReference type="Rhea" id="RHEA:40059"/>
        <dbReference type="ChEBI" id="CHEBI:15377"/>
        <dbReference type="ChEBI" id="CHEBI:15378"/>
        <dbReference type="ChEBI" id="CHEBI:27689"/>
        <dbReference type="ChEBI" id="CHEBI:57287"/>
        <dbReference type="ChEBI" id="CHEBI:61430"/>
    </reaction>
    <physiologicalReaction direction="left-to-right" evidence="21">
        <dbReference type="Rhea" id="RHEA:40060"/>
    </physiologicalReaction>
</comment>
<dbReference type="Gene3D" id="3.10.129.10">
    <property type="entry name" value="Hotdog Thioesterase"/>
    <property type="match status" value="1"/>
</dbReference>
<evidence type="ECO:0000256" key="5">
    <source>
        <dbReference type="ARBA" id="ARBA00022490"/>
    </source>
</evidence>
<evidence type="ECO:0000256" key="3">
    <source>
        <dbReference type="ARBA" id="ARBA00004632"/>
    </source>
</evidence>
<evidence type="ECO:0000256" key="1">
    <source>
        <dbReference type="ARBA" id="ARBA00004170"/>
    </source>
</evidence>
<dbReference type="AlphaFoldDB" id="A0A7C0VCD8"/>
<evidence type="ECO:0000256" key="16">
    <source>
        <dbReference type="ARBA" id="ARBA00038848"/>
    </source>
</evidence>
<evidence type="ECO:0000256" key="11">
    <source>
        <dbReference type="ARBA" id="ARBA00023136"/>
    </source>
</evidence>
<comment type="catalytic activity">
    <reaction evidence="20">
        <text>hexadecanoyl-CoA + H2O = hexadecanoate + CoA + H(+)</text>
        <dbReference type="Rhea" id="RHEA:16645"/>
        <dbReference type="ChEBI" id="CHEBI:7896"/>
        <dbReference type="ChEBI" id="CHEBI:15377"/>
        <dbReference type="ChEBI" id="CHEBI:15378"/>
        <dbReference type="ChEBI" id="CHEBI:57287"/>
        <dbReference type="ChEBI" id="CHEBI:57379"/>
        <dbReference type="EC" id="3.1.2.2"/>
    </reaction>
    <physiologicalReaction direction="left-to-right" evidence="20">
        <dbReference type="Rhea" id="RHEA:16646"/>
    </physiologicalReaction>
</comment>
<comment type="subcellular location">
    <subcellularLocation>
        <location evidence="3">Cell projection</location>
        <location evidence="3">Ruffle membrane</location>
    </subcellularLocation>
    <subcellularLocation>
        <location evidence="2">Cytoplasm</location>
    </subcellularLocation>
    <subcellularLocation>
        <location evidence="1">Membrane</location>
        <topology evidence="1">Peripheral membrane protein</topology>
    </subcellularLocation>
</comment>
<evidence type="ECO:0000256" key="19">
    <source>
        <dbReference type="ARBA" id="ARBA00047588"/>
    </source>
</evidence>
<keyword evidence="10" id="KW-0443">Lipid metabolism</keyword>
<keyword evidence="6" id="KW-0053">Apoptosis</keyword>
<evidence type="ECO:0000256" key="13">
    <source>
        <dbReference type="ARBA" id="ARBA00035852"/>
    </source>
</evidence>
<dbReference type="Proteomes" id="UP000885847">
    <property type="component" value="Unassembled WGS sequence"/>
</dbReference>
<evidence type="ECO:0000256" key="22">
    <source>
        <dbReference type="ARBA" id="ARBA00048074"/>
    </source>
</evidence>
<evidence type="ECO:0000256" key="6">
    <source>
        <dbReference type="ARBA" id="ARBA00022703"/>
    </source>
</evidence>
<comment type="catalytic activity">
    <reaction evidence="23">
        <text>tetradecanoyl-CoA + H2O = tetradecanoate + CoA + H(+)</text>
        <dbReference type="Rhea" id="RHEA:40119"/>
        <dbReference type="ChEBI" id="CHEBI:15377"/>
        <dbReference type="ChEBI" id="CHEBI:15378"/>
        <dbReference type="ChEBI" id="CHEBI:30807"/>
        <dbReference type="ChEBI" id="CHEBI:57287"/>
        <dbReference type="ChEBI" id="CHEBI:57385"/>
    </reaction>
    <physiologicalReaction direction="left-to-right" evidence="23">
        <dbReference type="Rhea" id="RHEA:40120"/>
    </physiologicalReaction>
</comment>
<name>A0A7C0VCD8_UNCW3</name>
<evidence type="ECO:0000256" key="23">
    <source>
        <dbReference type="ARBA" id="ARBA00048180"/>
    </source>
</evidence>
<dbReference type="PANTHER" id="PTHR12418:SF19">
    <property type="entry name" value="ACYL-COENZYME A THIOESTERASE THEM4"/>
    <property type="match status" value="1"/>
</dbReference>
<comment type="catalytic activity">
    <reaction evidence="13">
        <text>(5Z,8Z,11Z,14Z)-eicosatetraenoyl-CoA + H2O = (5Z,8Z,11Z,14Z)-eicosatetraenoate + CoA + H(+)</text>
        <dbReference type="Rhea" id="RHEA:40151"/>
        <dbReference type="ChEBI" id="CHEBI:15377"/>
        <dbReference type="ChEBI" id="CHEBI:15378"/>
        <dbReference type="ChEBI" id="CHEBI:32395"/>
        <dbReference type="ChEBI" id="CHEBI:57287"/>
        <dbReference type="ChEBI" id="CHEBI:57368"/>
    </reaction>
    <physiologicalReaction direction="left-to-right" evidence="13">
        <dbReference type="Rhea" id="RHEA:40152"/>
    </physiologicalReaction>
</comment>
<evidence type="ECO:0000256" key="7">
    <source>
        <dbReference type="ARBA" id="ARBA00022801"/>
    </source>
</evidence>
<accession>A0A7C0VCD8</accession>
<evidence type="ECO:0000256" key="8">
    <source>
        <dbReference type="ARBA" id="ARBA00022832"/>
    </source>
</evidence>
<keyword evidence="12" id="KW-0966">Cell projection</keyword>
<evidence type="ECO:0000256" key="20">
    <source>
        <dbReference type="ARBA" id="ARBA00047734"/>
    </source>
</evidence>
<dbReference type="GO" id="GO:0016787">
    <property type="term" value="F:hydrolase activity"/>
    <property type="evidence" value="ECO:0007669"/>
    <property type="project" value="UniProtKB-KW"/>
</dbReference>
<evidence type="ECO:0000256" key="18">
    <source>
        <dbReference type="ARBA" id="ARBA00043210"/>
    </source>
</evidence>
<dbReference type="GO" id="GO:0016020">
    <property type="term" value="C:membrane"/>
    <property type="evidence" value="ECO:0007669"/>
    <property type="project" value="UniProtKB-SubCell"/>
</dbReference>
<evidence type="ECO:0000256" key="4">
    <source>
        <dbReference type="ARBA" id="ARBA00022475"/>
    </source>
</evidence>
<evidence type="ECO:0000256" key="17">
    <source>
        <dbReference type="ARBA" id="ARBA00040123"/>
    </source>
</evidence>